<accession>A0A918S9N4</accession>
<dbReference type="InterPro" id="IPR002347">
    <property type="entry name" value="SDR_fam"/>
</dbReference>
<keyword evidence="4" id="KW-1185">Reference proteome</keyword>
<dbReference type="AlphaFoldDB" id="A0A918S9N4"/>
<evidence type="ECO:0000313" key="4">
    <source>
        <dbReference type="Proteomes" id="UP000610456"/>
    </source>
</evidence>
<dbReference type="RefSeq" id="WP_189603269.1">
    <property type="nucleotide sequence ID" value="NZ_BMXB01000001.1"/>
</dbReference>
<dbReference type="NCBIfam" id="NF006384">
    <property type="entry name" value="PRK08628.1"/>
    <property type="match status" value="1"/>
</dbReference>
<dbReference type="EMBL" id="BMXB01000001">
    <property type="protein sequence ID" value="GHA27870.1"/>
    <property type="molecule type" value="Genomic_DNA"/>
</dbReference>
<dbReference type="InterPro" id="IPR036291">
    <property type="entry name" value="NAD(P)-bd_dom_sf"/>
</dbReference>
<keyword evidence="2" id="KW-0560">Oxidoreductase</keyword>
<organism evidence="3 4">
    <name type="scientific">Salinimicrobium marinum</name>
    <dbReference type="NCBI Taxonomy" id="680283"/>
    <lineage>
        <taxon>Bacteria</taxon>
        <taxon>Pseudomonadati</taxon>
        <taxon>Bacteroidota</taxon>
        <taxon>Flavobacteriia</taxon>
        <taxon>Flavobacteriales</taxon>
        <taxon>Flavobacteriaceae</taxon>
        <taxon>Salinimicrobium</taxon>
    </lineage>
</organism>
<dbReference type="PRINTS" id="PR00081">
    <property type="entry name" value="GDHRDH"/>
</dbReference>
<dbReference type="SUPFAM" id="SSF51735">
    <property type="entry name" value="NAD(P)-binding Rossmann-fold domains"/>
    <property type="match status" value="1"/>
</dbReference>
<dbReference type="FunFam" id="3.40.50.720:FF:000084">
    <property type="entry name" value="Short-chain dehydrogenase reductase"/>
    <property type="match status" value="1"/>
</dbReference>
<name>A0A918S9N4_9FLAO</name>
<sequence length="260" mass="28047">MDLQLRDKVIIVTGGTKGIGEAISRKIAGEQGIPVFIGRTPESGKKLEKELRDAGKKCYFIEGDLNVPGICEQVVRKTLDKFGTIYGLVNNAGRNDSIGLENGSPDAFKESLNSNLNHYYDMAHFCLNALKHSGGTIVNISSKTALTGQGGTSGYAAAKGAQLALTREWAVELLPFGIRVNAVIPAEVMTPLYQNWISGFDNPGQKLKAITNKIPLEKRMTSSTEIASSVLFLLSKEASHITGQHLVVDGGYTHLDRSIT</sequence>
<evidence type="ECO:0000256" key="1">
    <source>
        <dbReference type="ARBA" id="ARBA00006484"/>
    </source>
</evidence>
<gene>
    <name evidence="3" type="ORF">GCM10007103_06660</name>
</gene>
<dbReference type="PANTHER" id="PTHR43639:SF1">
    <property type="entry name" value="SHORT-CHAIN DEHYDROGENASE_REDUCTASE FAMILY PROTEIN"/>
    <property type="match status" value="1"/>
</dbReference>
<dbReference type="GO" id="GO:0016491">
    <property type="term" value="F:oxidoreductase activity"/>
    <property type="evidence" value="ECO:0007669"/>
    <property type="project" value="UniProtKB-KW"/>
</dbReference>
<reference evidence="3" key="2">
    <citation type="submission" date="2020-09" db="EMBL/GenBank/DDBJ databases">
        <authorList>
            <person name="Sun Q."/>
            <person name="Kim S."/>
        </authorList>
    </citation>
    <scope>NUCLEOTIDE SEQUENCE</scope>
    <source>
        <strain evidence="3">KCTC 12719</strain>
    </source>
</reference>
<dbReference type="CDD" id="cd05233">
    <property type="entry name" value="SDR_c"/>
    <property type="match status" value="1"/>
</dbReference>
<dbReference type="Gene3D" id="3.40.50.720">
    <property type="entry name" value="NAD(P)-binding Rossmann-like Domain"/>
    <property type="match status" value="1"/>
</dbReference>
<comment type="caution">
    <text evidence="3">The sequence shown here is derived from an EMBL/GenBank/DDBJ whole genome shotgun (WGS) entry which is preliminary data.</text>
</comment>
<dbReference type="Proteomes" id="UP000610456">
    <property type="component" value="Unassembled WGS sequence"/>
</dbReference>
<evidence type="ECO:0000313" key="3">
    <source>
        <dbReference type="EMBL" id="GHA27870.1"/>
    </source>
</evidence>
<reference evidence="3" key="1">
    <citation type="journal article" date="2014" name="Int. J. Syst. Evol. Microbiol.">
        <title>Complete genome sequence of Corynebacterium casei LMG S-19264T (=DSM 44701T), isolated from a smear-ripened cheese.</title>
        <authorList>
            <consortium name="US DOE Joint Genome Institute (JGI-PGF)"/>
            <person name="Walter F."/>
            <person name="Albersmeier A."/>
            <person name="Kalinowski J."/>
            <person name="Ruckert C."/>
        </authorList>
    </citation>
    <scope>NUCLEOTIDE SEQUENCE</scope>
    <source>
        <strain evidence="3">KCTC 12719</strain>
    </source>
</reference>
<comment type="similarity">
    <text evidence="1">Belongs to the short-chain dehydrogenases/reductases (SDR) family.</text>
</comment>
<protein>
    <submittedName>
        <fullName evidence="3">Short-chain dehydrogenase/reductase</fullName>
    </submittedName>
</protein>
<dbReference type="PANTHER" id="PTHR43639">
    <property type="entry name" value="OXIDOREDUCTASE, SHORT-CHAIN DEHYDROGENASE/REDUCTASE FAMILY (AFU_ORTHOLOGUE AFUA_5G02870)"/>
    <property type="match status" value="1"/>
</dbReference>
<proteinExistence type="inferred from homology"/>
<evidence type="ECO:0000256" key="2">
    <source>
        <dbReference type="ARBA" id="ARBA00023002"/>
    </source>
</evidence>
<dbReference type="Pfam" id="PF13561">
    <property type="entry name" value="adh_short_C2"/>
    <property type="match status" value="1"/>
</dbReference>
<dbReference type="PRINTS" id="PR00080">
    <property type="entry name" value="SDRFAMILY"/>
</dbReference>